<feature type="region of interest" description="Disordered" evidence="1">
    <location>
        <begin position="57"/>
        <end position="104"/>
    </location>
</feature>
<dbReference type="EMBL" id="GAKP01009414">
    <property type="protein sequence ID" value="JAC49538.1"/>
    <property type="molecule type" value="Transcribed_RNA"/>
</dbReference>
<dbReference type="EMBL" id="GAKP01009412">
    <property type="protein sequence ID" value="JAC49540.1"/>
    <property type="molecule type" value="Transcribed_RNA"/>
</dbReference>
<feature type="region of interest" description="Disordered" evidence="1">
    <location>
        <begin position="1"/>
        <end position="32"/>
    </location>
</feature>
<feature type="compositionally biased region" description="Basic and acidic residues" evidence="1">
    <location>
        <begin position="57"/>
        <end position="66"/>
    </location>
</feature>
<dbReference type="EMBL" id="GAKP01009404">
    <property type="protein sequence ID" value="JAC49548.1"/>
    <property type="molecule type" value="Transcribed_RNA"/>
</dbReference>
<dbReference type="EMBL" id="GAKP01009408">
    <property type="protein sequence ID" value="JAC49544.1"/>
    <property type="molecule type" value="Transcribed_RNA"/>
</dbReference>
<protein>
    <submittedName>
        <fullName evidence="2">Uncharacterized protein</fullName>
    </submittedName>
</protein>
<name>A0A034W701_BACDO</name>
<evidence type="ECO:0000256" key="1">
    <source>
        <dbReference type="SAM" id="MobiDB-lite"/>
    </source>
</evidence>
<evidence type="ECO:0000313" key="2">
    <source>
        <dbReference type="EMBL" id="JAC49548.1"/>
    </source>
</evidence>
<accession>A0A034W701</accession>
<organism evidence="2">
    <name type="scientific">Bactrocera dorsalis</name>
    <name type="common">Oriental fruit fly</name>
    <name type="synonym">Dacus dorsalis</name>
    <dbReference type="NCBI Taxonomy" id="27457"/>
    <lineage>
        <taxon>Eukaryota</taxon>
        <taxon>Metazoa</taxon>
        <taxon>Ecdysozoa</taxon>
        <taxon>Arthropoda</taxon>
        <taxon>Hexapoda</taxon>
        <taxon>Insecta</taxon>
        <taxon>Pterygota</taxon>
        <taxon>Neoptera</taxon>
        <taxon>Endopterygota</taxon>
        <taxon>Diptera</taxon>
        <taxon>Brachycera</taxon>
        <taxon>Muscomorpha</taxon>
        <taxon>Tephritoidea</taxon>
        <taxon>Tephritidae</taxon>
        <taxon>Bactrocera</taxon>
        <taxon>Bactrocera</taxon>
    </lineage>
</organism>
<dbReference type="AlphaFoldDB" id="A0A034W701"/>
<feature type="compositionally biased region" description="Basic and acidic residues" evidence="1">
    <location>
        <begin position="9"/>
        <end position="21"/>
    </location>
</feature>
<reference evidence="2" key="1">
    <citation type="journal article" date="2014" name="BMC Genomics">
        <title>Characterizing the developmental transcriptome of the oriental fruit fly, Bactrocera dorsalis (Diptera: Tephritidae) through comparative genomic analysis with Drosophila melanogaster utilizing modENCODE datasets.</title>
        <authorList>
            <person name="Geib S.M."/>
            <person name="Calla B."/>
            <person name="Hall B."/>
            <person name="Hou S."/>
            <person name="Manoukis N.C."/>
        </authorList>
    </citation>
    <scope>NUCLEOTIDE SEQUENCE</scope>
    <source>
        <strain evidence="2">Punador</strain>
    </source>
</reference>
<dbReference type="EMBL" id="GAKP01009410">
    <property type="protein sequence ID" value="JAC49542.1"/>
    <property type="molecule type" value="Transcribed_RNA"/>
</dbReference>
<dbReference type="EMBL" id="GAKP01009406">
    <property type="protein sequence ID" value="JAC49546.1"/>
    <property type="molecule type" value="Transcribed_RNA"/>
</dbReference>
<sequence>MPKPKSTKQLKDNSKETTQRKDNKKPHRKNEEDCILIEPYIEVVELIENHSKELLKATKEQSDDTKPTLPKEVNKKSTGSLKSSGKRDVKRRRSLRLLSMKADK</sequence>
<proteinExistence type="predicted"/>